<name>A0A6M0QDP0_9BACI</name>
<dbReference type="Proteomes" id="UP000481043">
    <property type="component" value="Unassembled WGS sequence"/>
</dbReference>
<dbReference type="AlphaFoldDB" id="A0A6M0QDP0"/>
<sequence length="20" mass="2313">MPIKHVSNLGKIHWSQPINI</sequence>
<comment type="caution">
    <text evidence="1">The sequence shown here is derived from an EMBL/GenBank/DDBJ whole genome shotgun (WGS) entry which is preliminary data.</text>
</comment>
<keyword evidence="2" id="KW-1185">Reference proteome</keyword>
<evidence type="ECO:0000313" key="2">
    <source>
        <dbReference type="Proteomes" id="UP000481043"/>
    </source>
</evidence>
<organism evidence="1 2">
    <name type="scientific">Bacillus mesophilus</name>
    <dbReference type="NCBI Taxonomy" id="1808955"/>
    <lineage>
        <taxon>Bacteria</taxon>
        <taxon>Bacillati</taxon>
        <taxon>Bacillota</taxon>
        <taxon>Bacilli</taxon>
        <taxon>Bacillales</taxon>
        <taxon>Bacillaceae</taxon>
        <taxon>Bacillus</taxon>
    </lineage>
</organism>
<evidence type="ECO:0000313" key="1">
    <source>
        <dbReference type="EMBL" id="NEY73720.1"/>
    </source>
</evidence>
<reference evidence="1 2" key="1">
    <citation type="submission" date="2020-02" db="EMBL/GenBank/DDBJ databases">
        <title>Bacillus aquiflavi sp. nov., isolated from yellow water of strong flavor Chinese baijiu in Yibin region of China.</title>
        <authorList>
            <person name="Xie J."/>
        </authorList>
    </citation>
    <scope>NUCLEOTIDE SEQUENCE [LARGE SCALE GENOMIC DNA]</scope>
    <source>
        <strain evidence="1 2">SA4</strain>
    </source>
</reference>
<gene>
    <name evidence="1" type="ORF">G4D63_18560</name>
</gene>
<protein>
    <submittedName>
        <fullName evidence="1">Uncharacterized protein</fullName>
    </submittedName>
</protein>
<dbReference type="EMBL" id="JAAIWM010000009">
    <property type="protein sequence ID" value="NEY73720.1"/>
    <property type="molecule type" value="Genomic_DNA"/>
</dbReference>
<proteinExistence type="predicted"/>
<accession>A0A6M0QDP0</accession>